<accession>G3MRB4</accession>
<proteinExistence type="evidence at transcript level"/>
<organism evidence="2">
    <name type="scientific">Amblyomma maculatum</name>
    <name type="common">Gulf Coast tick</name>
    <dbReference type="NCBI Taxonomy" id="34609"/>
    <lineage>
        <taxon>Eukaryota</taxon>
        <taxon>Metazoa</taxon>
        <taxon>Ecdysozoa</taxon>
        <taxon>Arthropoda</taxon>
        <taxon>Chelicerata</taxon>
        <taxon>Arachnida</taxon>
        <taxon>Acari</taxon>
        <taxon>Parasitiformes</taxon>
        <taxon>Ixodida</taxon>
        <taxon>Ixodoidea</taxon>
        <taxon>Ixodidae</taxon>
        <taxon>Amblyomminae</taxon>
        <taxon>Amblyomma</taxon>
    </lineage>
</organism>
<dbReference type="GO" id="GO:0043176">
    <property type="term" value="F:amine binding"/>
    <property type="evidence" value="ECO:0007669"/>
    <property type="project" value="InterPro"/>
</dbReference>
<dbReference type="InterPro" id="IPR012674">
    <property type="entry name" value="Calycin"/>
</dbReference>
<reference evidence="2" key="1">
    <citation type="journal article" date="2011" name="PLoS ONE">
        <title>A deep insight into the sialotranscriptome of the gulf coast tick, Amblyomma maculatum.</title>
        <authorList>
            <person name="Karim S."/>
            <person name="Singh P."/>
            <person name="Ribeiro J.M."/>
        </authorList>
    </citation>
    <scope>NUCLEOTIDE SEQUENCE</scope>
    <source>
        <tissue evidence="2">Salivary gland</tissue>
    </source>
</reference>
<evidence type="ECO:0000256" key="1">
    <source>
        <dbReference type="SAM" id="SignalP"/>
    </source>
</evidence>
<feature type="chain" id="PRO_5003447299" description="Lipocalin/cytosolic fatty-acid binding domain-containing protein" evidence="1">
    <location>
        <begin position="20"/>
        <end position="198"/>
    </location>
</feature>
<dbReference type="Gene3D" id="2.40.128.20">
    <property type="match status" value="1"/>
</dbReference>
<dbReference type="InterPro" id="IPR002970">
    <property type="entry name" value="Tick_his-bd"/>
</dbReference>
<dbReference type="SUPFAM" id="SSF50814">
    <property type="entry name" value="Lipocalins"/>
    <property type="match status" value="1"/>
</dbReference>
<evidence type="ECO:0008006" key="3">
    <source>
        <dbReference type="Google" id="ProtNLM"/>
    </source>
</evidence>
<dbReference type="Pfam" id="PF02098">
    <property type="entry name" value="His_binding"/>
    <property type="match status" value="1"/>
</dbReference>
<dbReference type="AlphaFoldDB" id="G3MRB4"/>
<dbReference type="PRINTS" id="PR01220">
    <property type="entry name" value="HISBINDING"/>
</dbReference>
<sequence>MYIATWFLLEISIYHHAIGLVMPPWAKEDKFGKHQDAWQTLDHCYRTPYYLVKSTTPMNYYLYNSNTTCVKLKAIKIYSTNKTAQLRFTYEKSGRRYRADIDVQAERRYGYRRTYNVIEFLRRGGLWFSEEIIFTYRLECALFNFPFRGNRHGCELWVAENNIKDIPDICIFMFDYICQQYTSVNVYSSTCTNNVRRP</sequence>
<name>G3MRB4_AMBMU</name>
<dbReference type="GO" id="GO:0030682">
    <property type="term" value="P:symbiont-mediated perturbation of host defenses"/>
    <property type="evidence" value="ECO:0007669"/>
    <property type="project" value="InterPro"/>
</dbReference>
<dbReference type="EMBL" id="JO844415">
    <property type="protein sequence ID" value="AEO36032.1"/>
    <property type="molecule type" value="mRNA"/>
</dbReference>
<feature type="signal peptide" evidence="1">
    <location>
        <begin position="1"/>
        <end position="19"/>
    </location>
</feature>
<keyword evidence="1" id="KW-0732">Signal</keyword>
<evidence type="ECO:0000313" key="2">
    <source>
        <dbReference type="EMBL" id="AEO36032.1"/>
    </source>
</evidence>
<protein>
    <recommendedName>
        <fullName evidence="3">Lipocalin/cytosolic fatty-acid binding domain-containing protein</fullName>
    </recommendedName>
</protein>